<accession>A0A6M0JXG2</accession>
<sequence length="215" mass="23662">MGRTPTGQTRDRIFMYMRERLLAGRPPTVREVQEAFGFRSVQSAREHLEALVAEGRLDKDPGKSRGYRLNAGSGEARREPGGGSAAMPPRLIPLLGRVSAGAFSLAVEDLEGYLPIAPDRAGAEDTVFGLRVRGESMRDAGILPGDIVIVRRQPKADDGAIVVALVGEEATVKRLRLRGERVELHPENPDYQVMTPDPKQLEIVGRVIEVRRYLD</sequence>
<dbReference type="GO" id="GO:0004252">
    <property type="term" value="F:serine-type endopeptidase activity"/>
    <property type="evidence" value="ECO:0007669"/>
    <property type="project" value="UniProtKB-EC"/>
</dbReference>
<evidence type="ECO:0000256" key="10">
    <source>
        <dbReference type="ARBA" id="ARBA00023204"/>
    </source>
</evidence>
<evidence type="ECO:0000256" key="11">
    <source>
        <dbReference type="ARBA" id="ARBA00023236"/>
    </source>
</evidence>
<evidence type="ECO:0000259" key="15">
    <source>
        <dbReference type="Pfam" id="PF01726"/>
    </source>
</evidence>
<evidence type="ECO:0000313" key="16">
    <source>
        <dbReference type="EMBL" id="NEV62222.1"/>
    </source>
</evidence>
<reference evidence="16 17" key="1">
    <citation type="submission" date="2020-02" db="EMBL/GenBank/DDBJ databases">
        <title>Genome sequences of Thiorhodococcus mannitoliphagus and Thiorhodococcus minor, purple sulfur photosynthetic bacteria in the gammaproteobacterial family, Chromatiaceae.</title>
        <authorList>
            <person name="Aviles F.A."/>
            <person name="Meyer T.E."/>
            <person name="Kyndt J.A."/>
        </authorList>
    </citation>
    <scope>NUCLEOTIDE SEQUENCE [LARGE SCALE GENOMIC DNA]</scope>
    <source>
        <strain evidence="16 17">DSM 11518</strain>
    </source>
</reference>
<keyword evidence="10" id="KW-0234">DNA repair</keyword>
<keyword evidence="3" id="KW-0235">DNA replication</keyword>
<evidence type="ECO:0000256" key="9">
    <source>
        <dbReference type="ARBA" id="ARBA00023163"/>
    </source>
</evidence>
<keyword evidence="2" id="KW-0678">Repressor</keyword>
<evidence type="ECO:0000256" key="7">
    <source>
        <dbReference type="ARBA" id="ARBA00023015"/>
    </source>
</evidence>
<evidence type="ECO:0000256" key="6">
    <source>
        <dbReference type="ARBA" id="ARBA00022813"/>
    </source>
</evidence>
<dbReference type="GO" id="GO:0006281">
    <property type="term" value="P:DNA repair"/>
    <property type="evidence" value="ECO:0007669"/>
    <property type="project" value="UniProtKB-KW"/>
</dbReference>
<organism evidence="16 17">
    <name type="scientific">Thiorhodococcus minor</name>
    <dbReference type="NCBI Taxonomy" id="57489"/>
    <lineage>
        <taxon>Bacteria</taxon>
        <taxon>Pseudomonadati</taxon>
        <taxon>Pseudomonadota</taxon>
        <taxon>Gammaproteobacteria</taxon>
        <taxon>Chromatiales</taxon>
        <taxon>Chromatiaceae</taxon>
        <taxon>Thiorhodococcus</taxon>
    </lineage>
</organism>
<evidence type="ECO:0000256" key="1">
    <source>
        <dbReference type="ARBA" id="ARBA00007484"/>
    </source>
</evidence>
<dbReference type="InterPro" id="IPR015927">
    <property type="entry name" value="Peptidase_S24_S26A/B/C"/>
</dbReference>
<gene>
    <name evidence="16" type="primary">lexA</name>
    <name evidence="16" type="ORF">G3446_10015</name>
</gene>
<comment type="caution">
    <text evidence="16">The sequence shown here is derived from an EMBL/GenBank/DDBJ whole genome shotgun (WGS) entry which is preliminary data.</text>
</comment>
<evidence type="ECO:0000256" key="2">
    <source>
        <dbReference type="ARBA" id="ARBA00022491"/>
    </source>
</evidence>
<dbReference type="Gene3D" id="1.10.10.10">
    <property type="entry name" value="Winged helix-like DNA-binding domain superfamily/Winged helix DNA-binding domain"/>
    <property type="match status" value="1"/>
</dbReference>
<dbReference type="SUPFAM" id="SSF51306">
    <property type="entry name" value="LexA/Signal peptidase"/>
    <property type="match status" value="1"/>
</dbReference>
<proteinExistence type="inferred from homology"/>
<feature type="region of interest" description="Disordered" evidence="13">
    <location>
        <begin position="62"/>
        <end position="85"/>
    </location>
</feature>
<dbReference type="InterPro" id="IPR006197">
    <property type="entry name" value="Peptidase_S24_LexA"/>
</dbReference>
<feature type="domain" description="Peptidase S24/S26A/S26B/S26C" evidence="14">
    <location>
        <begin position="93"/>
        <end position="208"/>
    </location>
</feature>
<keyword evidence="11" id="KW-0742">SOS response</keyword>
<dbReference type="InterPro" id="IPR036286">
    <property type="entry name" value="LexA/Signal_pep-like_sf"/>
</dbReference>
<protein>
    <submittedName>
        <fullName evidence="16">Repressor LexA</fullName>
        <ecNumber evidence="16">3.4.21.88</ecNumber>
    </submittedName>
</protein>
<dbReference type="PANTHER" id="PTHR33516:SF2">
    <property type="entry name" value="LEXA REPRESSOR-RELATED"/>
    <property type="match status" value="1"/>
</dbReference>
<dbReference type="InterPro" id="IPR006200">
    <property type="entry name" value="LexA"/>
</dbReference>
<dbReference type="AlphaFoldDB" id="A0A6M0JXG2"/>
<dbReference type="SUPFAM" id="SSF46785">
    <property type="entry name" value="Winged helix' DNA-binding domain"/>
    <property type="match status" value="1"/>
</dbReference>
<comment type="similarity">
    <text evidence="1 12">Belongs to the peptidase S24 family.</text>
</comment>
<dbReference type="GO" id="GO:0003677">
    <property type="term" value="F:DNA binding"/>
    <property type="evidence" value="ECO:0007669"/>
    <property type="project" value="UniProtKB-KW"/>
</dbReference>
<evidence type="ECO:0000256" key="8">
    <source>
        <dbReference type="ARBA" id="ARBA00023125"/>
    </source>
</evidence>
<keyword evidence="5 12" id="KW-0378">Hydrolase</keyword>
<dbReference type="InterPro" id="IPR036390">
    <property type="entry name" value="WH_DNA-bd_sf"/>
</dbReference>
<dbReference type="Gene3D" id="2.10.109.10">
    <property type="entry name" value="Umud Fragment, subunit A"/>
    <property type="match status" value="1"/>
</dbReference>
<evidence type="ECO:0000256" key="13">
    <source>
        <dbReference type="SAM" id="MobiDB-lite"/>
    </source>
</evidence>
<dbReference type="Pfam" id="PF01726">
    <property type="entry name" value="LexA_DNA_bind"/>
    <property type="match status" value="1"/>
</dbReference>
<dbReference type="PANTHER" id="PTHR33516">
    <property type="entry name" value="LEXA REPRESSOR"/>
    <property type="match status" value="1"/>
</dbReference>
<dbReference type="InterPro" id="IPR006199">
    <property type="entry name" value="LexA_DNA-bd_dom"/>
</dbReference>
<keyword evidence="7" id="KW-0805">Transcription regulation</keyword>
<dbReference type="PRINTS" id="PR00726">
    <property type="entry name" value="LEXASERPTASE"/>
</dbReference>
<dbReference type="EMBL" id="JAAIJQ010000024">
    <property type="protein sequence ID" value="NEV62222.1"/>
    <property type="molecule type" value="Genomic_DNA"/>
</dbReference>
<keyword evidence="8" id="KW-0238">DNA-binding</keyword>
<evidence type="ECO:0000256" key="4">
    <source>
        <dbReference type="ARBA" id="ARBA00022763"/>
    </source>
</evidence>
<evidence type="ECO:0000313" key="17">
    <source>
        <dbReference type="Proteomes" id="UP000483379"/>
    </source>
</evidence>
<dbReference type="GO" id="GO:0006260">
    <property type="term" value="P:DNA replication"/>
    <property type="evidence" value="ECO:0007669"/>
    <property type="project" value="UniProtKB-KW"/>
</dbReference>
<dbReference type="GO" id="GO:0045892">
    <property type="term" value="P:negative regulation of DNA-templated transcription"/>
    <property type="evidence" value="ECO:0007669"/>
    <property type="project" value="InterPro"/>
</dbReference>
<dbReference type="InterPro" id="IPR036388">
    <property type="entry name" value="WH-like_DNA-bd_sf"/>
</dbReference>
<evidence type="ECO:0000259" key="14">
    <source>
        <dbReference type="Pfam" id="PF00717"/>
    </source>
</evidence>
<keyword evidence="9" id="KW-0804">Transcription</keyword>
<dbReference type="GO" id="GO:0009432">
    <property type="term" value="P:SOS response"/>
    <property type="evidence" value="ECO:0007669"/>
    <property type="project" value="UniProtKB-KW"/>
</dbReference>
<dbReference type="Proteomes" id="UP000483379">
    <property type="component" value="Unassembled WGS sequence"/>
</dbReference>
<dbReference type="EC" id="3.4.21.88" evidence="16"/>
<evidence type="ECO:0000256" key="3">
    <source>
        <dbReference type="ARBA" id="ARBA00022705"/>
    </source>
</evidence>
<dbReference type="NCBIfam" id="TIGR00498">
    <property type="entry name" value="lexA"/>
    <property type="match status" value="1"/>
</dbReference>
<evidence type="ECO:0000256" key="5">
    <source>
        <dbReference type="ARBA" id="ARBA00022801"/>
    </source>
</evidence>
<dbReference type="GO" id="GO:0006508">
    <property type="term" value="P:proteolysis"/>
    <property type="evidence" value="ECO:0007669"/>
    <property type="project" value="InterPro"/>
</dbReference>
<dbReference type="CDD" id="cd06529">
    <property type="entry name" value="S24_LexA-like"/>
    <property type="match status" value="1"/>
</dbReference>
<evidence type="ECO:0000256" key="12">
    <source>
        <dbReference type="RuleBase" id="RU003991"/>
    </source>
</evidence>
<dbReference type="InterPro" id="IPR039418">
    <property type="entry name" value="LexA-like"/>
</dbReference>
<name>A0A6M0JXG2_9GAMM</name>
<keyword evidence="4" id="KW-0227">DNA damage</keyword>
<dbReference type="Pfam" id="PF00717">
    <property type="entry name" value="Peptidase_S24"/>
    <property type="match status" value="1"/>
</dbReference>
<feature type="domain" description="LexA repressor DNA-binding" evidence="15">
    <location>
        <begin position="23"/>
        <end position="66"/>
    </location>
</feature>
<dbReference type="InterPro" id="IPR050077">
    <property type="entry name" value="LexA_repressor"/>
</dbReference>
<keyword evidence="6 12" id="KW-0068">Autocatalytic cleavage</keyword>
<keyword evidence="17" id="KW-1185">Reference proteome</keyword>